<keyword evidence="2" id="KW-1185">Reference proteome</keyword>
<comment type="caution">
    <text evidence="1">The sequence shown here is derived from an EMBL/GenBank/DDBJ whole genome shotgun (WGS) entry which is preliminary data.</text>
</comment>
<name>A0ACD3QHX1_LARCR</name>
<accession>A0ACD3QHX1</accession>
<dbReference type="Proteomes" id="UP000793456">
    <property type="component" value="Chromosome XIX"/>
</dbReference>
<sequence length="102" mass="11707">MQPFQLHLTHITNPHSPLLLPKPPISRVTELLFHPLVPVHRRSGGNHTTLSPGMIIRTKRAACWPPGMKSPLCRALHGYEKAMNILQKKREKNKHTKRKKTE</sequence>
<reference evidence="1" key="1">
    <citation type="submission" date="2018-11" db="EMBL/GenBank/DDBJ databases">
        <title>The sequence and de novo assembly of Larimichthys crocea genome using PacBio and Hi-C technologies.</title>
        <authorList>
            <person name="Xu P."/>
            <person name="Chen B."/>
            <person name="Zhou Z."/>
            <person name="Ke Q."/>
            <person name="Wu Y."/>
            <person name="Bai H."/>
            <person name="Pu F."/>
        </authorList>
    </citation>
    <scope>NUCLEOTIDE SEQUENCE</scope>
    <source>
        <tissue evidence="1">Muscle</tissue>
    </source>
</reference>
<dbReference type="EMBL" id="CM011692">
    <property type="protein sequence ID" value="TMS06740.1"/>
    <property type="molecule type" value="Genomic_DNA"/>
</dbReference>
<protein>
    <submittedName>
        <fullName evidence="1">Uncharacterized protein</fullName>
    </submittedName>
</protein>
<proteinExistence type="predicted"/>
<evidence type="ECO:0000313" key="2">
    <source>
        <dbReference type="Proteomes" id="UP000793456"/>
    </source>
</evidence>
<evidence type="ECO:0000313" key="1">
    <source>
        <dbReference type="EMBL" id="TMS06740.1"/>
    </source>
</evidence>
<organism evidence="1 2">
    <name type="scientific">Larimichthys crocea</name>
    <name type="common">Large yellow croaker</name>
    <name type="synonym">Pseudosciaena crocea</name>
    <dbReference type="NCBI Taxonomy" id="215358"/>
    <lineage>
        <taxon>Eukaryota</taxon>
        <taxon>Metazoa</taxon>
        <taxon>Chordata</taxon>
        <taxon>Craniata</taxon>
        <taxon>Vertebrata</taxon>
        <taxon>Euteleostomi</taxon>
        <taxon>Actinopterygii</taxon>
        <taxon>Neopterygii</taxon>
        <taxon>Teleostei</taxon>
        <taxon>Neoteleostei</taxon>
        <taxon>Acanthomorphata</taxon>
        <taxon>Eupercaria</taxon>
        <taxon>Sciaenidae</taxon>
        <taxon>Larimichthys</taxon>
    </lineage>
</organism>
<gene>
    <name evidence="1" type="ORF">E3U43_016499</name>
</gene>